<sequence>MDRFHAMEVAVIVLSYSSGHDCEGALTWAARAAIARDVPLAVVSVAGLPSMLGDANYAAPLPAEMFTESAQAIAEEGAAKARELGVKDVTAHGTTGDTARAVVEFSKDAELVVVGSRGRGQLLSALLGSVSYEITAHAHCPVVVIRRGADIGARNGQAVVVGLDGSEGSQDAVDFAAGVAVRSKGKLTLVTVWRDPIADGLMPVDYSHGDTLLQDIKKQAAETLQRAAATLRETYPDLSVDTVLVEGLPADALLKAADGADLIVTGSRGRGGFGGLLLGSVSHGVLHHAKSAVAIVR</sequence>
<dbReference type="PANTHER" id="PTHR46268">
    <property type="entry name" value="STRESS RESPONSE PROTEIN NHAX"/>
    <property type="match status" value="1"/>
</dbReference>
<keyword evidence="4" id="KW-1185">Reference proteome</keyword>
<dbReference type="OrthoDB" id="267918at2"/>
<proteinExistence type="inferred from homology"/>
<dbReference type="InterPro" id="IPR014729">
    <property type="entry name" value="Rossmann-like_a/b/a_fold"/>
</dbReference>
<dbReference type="PRINTS" id="PR01438">
    <property type="entry name" value="UNVRSLSTRESS"/>
</dbReference>
<reference evidence="3 4" key="1">
    <citation type="submission" date="2019-06" db="EMBL/GenBank/DDBJ databases">
        <title>Sequencing the genomes of 1000 actinobacteria strains.</title>
        <authorList>
            <person name="Klenk H.-P."/>
        </authorList>
    </citation>
    <scope>NUCLEOTIDE SEQUENCE [LARGE SCALE GENOMIC DNA]</scope>
    <source>
        <strain evidence="3 4">DSM 19560</strain>
    </source>
</reference>
<comment type="caution">
    <text evidence="3">The sequence shown here is derived from an EMBL/GenBank/DDBJ whole genome shotgun (WGS) entry which is preliminary data.</text>
</comment>
<protein>
    <submittedName>
        <fullName evidence="3">Nucleotide-binding universal stress UspA family protein</fullName>
    </submittedName>
</protein>
<name>A0A561E3X6_9MICO</name>
<organism evidence="3 4">
    <name type="scientific">Rudaeicoccus suwonensis</name>
    <dbReference type="NCBI Taxonomy" id="657409"/>
    <lineage>
        <taxon>Bacteria</taxon>
        <taxon>Bacillati</taxon>
        <taxon>Actinomycetota</taxon>
        <taxon>Actinomycetes</taxon>
        <taxon>Micrococcales</taxon>
        <taxon>Dermacoccaceae</taxon>
        <taxon>Rudaeicoccus</taxon>
    </lineage>
</organism>
<dbReference type="AlphaFoldDB" id="A0A561E3X6"/>
<dbReference type="Pfam" id="PF00582">
    <property type="entry name" value="Usp"/>
    <property type="match status" value="2"/>
</dbReference>
<dbReference type="PANTHER" id="PTHR46268:SF6">
    <property type="entry name" value="UNIVERSAL STRESS PROTEIN UP12"/>
    <property type="match status" value="1"/>
</dbReference>
<dbReference type="EMBL" id="VIVQ01000002">
    <property type="protein sequence ID" value="TWE10316.1"/>
    <property type="molecule type" value="Genomic_DNA"/>
</dbReference>
<feature type="domain" description="UspA" evidence="2">
    <location>
        <begin position="20"/>
        <end position="146"/>
    </location>
</feature>
<evidence type="ECO:0000259" key="2">
    <source>
        <dbReference type="Pfam" id="PF00582"/>
    </source>
</evidence>
<dbReference type="InterPro" id="IPR006016">
    <property type="entry name" value="UspA"/>
</dbReference>
<feature type="domain" description="UspA" evidence="2">
    <location>
        <begin position="158"/>
        <end position="297"/>
    </location>
</feature>
<dbReference type="InterPro" id="IPR006015">
    <property type="entry name" value="Universal_stress_UspA"/>
</dbReference>
<dbReference type="SUPFAM" id="SSF52402">
    <property type="entry name" value="Adenine nucleotide alpha hydrolases-like"/>
    <property type="match status" value="2"/>
</dbReference>
<evidence type="ECO:0000313" key="3">
    <source>
        <dbReference type="EMBL" id="TWE10316.1"/>
    </source>
</evidence>
<dbReference type="Proteomes" id="UP000318297">
    <property type="component" value="Unassembled WGS sequence"/>
</dbReference>
<accession>A0A561E3X6</accession>
<evidence type="ECO:0000256" key="1">
    <source>
        <dbReference type="ARBA" id="ARBA00008791"/>
    </source>
</evidence>
<gene>
    <name evidence="3" type="ORF">BKA23_2672</name>
</gene>
<comment type="similarity">
    <text evidence="1">Belongs to the universal stress protein A family.</text>
</comment>
<dbReference type="Gene3D" id="3.40.50.620">
    <property type="entry name" value="HUPs"/>
    <property type="match status" value="2"/>
</dbReference>
<evidence type="ECO:0000313" key="4">
    <source>
        <dbReference type="Proteomes" id="UP000318297"/>
    </source>
</evidence>